<proteinExistence type="predicted"/>
<evidence type="ECO:0000313" key="2">
    <source>
        <dbReference type="EMBL" id="ASV88143.1"/>
    </source>
</evidence>
<sequence length="131" mass="13863">MQCRLADYDALGSQVIAEFEKGAIPVRAEPGHDQIGMGFCFVGIAVTAQWTVPNISLLELQVTPTANAGCAHTETLSSLSMRCAAVNGGKDTYAKINGKGSRHICRPPSADSLRPHVPGLHSGSSRNMETL</sequence>
<evidence type="ECO:0000256" key="1">
    <source>
        <dbReference type="SAM" id="MobiDB-lite"/>
    </source>
</evidence>
<feature type="compositionally biased region" description="Polar residues" evidence="1">
    <location>
        <begin position="122"/>
        <end position="131"/>
    </location>
</feature>
<geneLocation type="plasmid" evidence="2 3">
    <name>unnamed1</name>
</geneLocation>
<dbReference type="EMBL" id="CP022605">
    <property type="protein sequence ID" value="ASV88143.1"/>
    <property type="molecule type" value="Genomic_DNA"/>
</dbReference>
<accession>A0A248UMR7</accession>
<evidence type="ECO:0000313" key="3">
    <source>
        <dbReference type="Proteomes" id="UP000215256"/>
    </source>
</evidence>
<organism evidence="2 3">
    <name type="scientific">Ochrobactrum quorumnocens</name>
    <dbReference type="NCBI Taxonomy" id="271865"/>
    <lineage>
        <taxon>Bacteria</taxon>
        <taxon>Pseudomonadati</taxon>
        <taxon>Pseudomonadota</taxon>
        <taxon>Alphaproteobacteria</taxon>
        <taxon>Hyphomicrobiales</taxon>
        <taxon>Brucellaceae</taxon>
        <taxon>Brucella/Ochrobactrum group</taxon>
        <taxon>Ochrobactrum</taxon>
    </lineage>
</organism>
<keyword evidence="2" id="KW-0614">Plasmid</keyword>
<dbReference type="Proteomes" id="UP000215256">
    <property type="component" value="Plasmid unnamed1"/>
</dbReference>
<protein>
    <submittedName>
        <fullName evidence="2">Transposase domain protein</fullName>
    </submittedName>
</protein>
<dbReference type="KEGG" id="och:CES85_3709"/>
<feature type="region of interest" description="Disordered" evidence="1">
    <location>
        <begin position="104"/>
        <end position="131"/>
    </location>
</feature>
<dbReference type="AlphaFoldDB" id="A0A248UMR7"/>
<gene>
    <name evidence="2" type="ORF">CES85_3709</name>
</gene>
<name>A0A248UMR7_9HYPH</name>
<reference evidence="2 3" key="1">
    <citation type="submission" date="2017-07" db="EMBL/GenBank/DDBJ databases">
        <title>Phylogenetic study on the rhizospheric bacterium Ochrobactrum sp. A44.</title>
        <authorList>
            <person name="Krzyzanowska D.M."/>
            <person name="Ossowicki A."/>
            <person name="Rajewska M."/>
            <person name="Maciag T."/>
            <person name="Kaczynski Z."/>
            <person name="Czerwicka M."/>
            <person name="Jafra S."/>
        </authorList>
    </citation>
    <scope>NUCLEOTIDE SEQUENCE [LARGE SCALE GENOMIC DNA]</scope>
    <source>
        <strain evidence="2 3">A44</strain>
        <plasmid evidence="2 3">unnamed1</plasmid>
    </source>
</reference>